<comment type="subcellular location">
    <subcellularLocation>
        <location evidence="1">Cell membrane</location>
        <topology evidence="1">Multi-pass membrane protein</topology>
    </subcellularLocation>
</comment>
<dbReference type="EMBL" id="JBBPFD010000012">
    <property type="protein sequence ID" value="KAK7905226.1"/>
    <property type="molecule type" value="Genomic_DNA"/>
</dbReference>
<keyword evidence="8" id="KW-0807">Transducer</keyword>
<evidence type="ECO:0000259" key="11">
    <source>
        <dbReference type="PROSITE" id="PS50262"/>
    </source>
</evidence>
<evidence type="ECO:0000256" key="3">
    <source>
        <dbReference type="ARBA" id="ARBA00022692"/>
    </source>
</evidence>
<protein>
    <recommendedName>
        <fullName evidence="11">G-protein coupled receptors family 1 profile domain-containing protein</fullName>
    </recommendedName>
</protein>
<evidence type="ECO:0000256" key="9">
    <source>
        <dbReference type="SAM" id="MobiDB-lite"/>
    </source>
</evidence>
<feature type="transmembrane region" description="Helical" evidence="10">
    <location>
        <begin position="32"/>
        <end position="51"/>
    </location>
</feature>
<dbReference type="Gene3D" id="1.20.1070.10">
    <property type="entry name" value="Rhodopsin 7-helix transmembrane proteins"/>
    <property type="match status" value="1"/>
</dbReference>
<evidence type="ECO:0000256" key="1">
    <source>
        <dbReference type="ARBA" id="ARBA00004651"/>
    </source>
</evidence>
<dbReference type="PANTHER" id="PTHR24233">
    <property type="entry name" value="P2Y PURINOCEPTOR-RELATED G-PROTEIN COUPLED RECEPTOR"/>
    <property type="match status" value="1"/>
</dbReference>
<feature type="domain" description="G-protein coupled receptors family 1 profile" evidence="11">
    <location>
        <begin position="44"/>
        <end position="151"/>
    </location>
</feature>
<reference evidence="13" key="1">
    <citation type="submission" date="2024-04" db="EMBL/GenBank/DDBJ databases">
        <title>Salinicola lusitanus LLJ914,a marine bacterium isolated from the Okinawa Trough.</title>
        <authorList>
            <person name="Li J."/>
        </authorList>
    </citation>
    <scope>NUCLEOTIDE SEQUENCE [LARGE SCALE GENOMIC DNA]</scope>
</reference>
<keyword evidence="4 10" id="KW-1133">Transmembrane helix</keyword>
<evidence type="ECO:0000313" key="12">
    <source>
        <dbReference type="EMBL" id="KAK7905226.1"/>
    </source>
</evidence>
<evidence type="ECO:0000256" key="6">
    <source>
        <dbReference type="ARBA" id="ARBA00023136"/>
    </source>
</evidence>
<name>A0AAW0NWH6_9GOBI</name>
<dbReference type="InterPro" id="IPR017452">
    <property type="entry name" value="GPCR_Rhodpsn_7TM"/>
</dbReference>
<organism evidence="12 13">
    <name type="scientific">Mugilogobius chulae</name>
    <name type="common">yellowstripe goby</name>
    <dbReference type="NCBI Taxonomy" id="88201"/>
    <lineage>
        <taxon>Eukaryota</taxon>
        <taxon>Metazoa</taxon>
        <taxon>Chordata</taxon>
        <taxon>Craniata</taxon>
        <taxon>Vertebrata</taxon>
        <taxon>Euteleostomi</taxon>
        <taxon>Actinopterygii</taxon>
        <taxon>Neopterygii</taxon>
        <taxon>Teleostei</taxon>
        <taxon>Neoteleostei</taxon>
        <taxon>Acanthomorphata</taxon>
        <taxon>Gobiaria</taxon>
        <taxon>Gobiiformes</taxon>
        <taxon>Gobioidei</taxon>
        <taxon>Gobiidae</taxon>
        <taxon>Gobionellinae</taxon>
        <taxon>Mugilogobius</taxon>
    </lineage>
</organism>
<evidence type="ECO:0000256" key="5">
    <source>
        <dbReference type="ARBA" id="ARBA00023040"/>
    </source>
</evidence>
<accession>A0AAW0NWH6</accession>
<dbReference type="PANTHER" id="PTHR24233:SF10">
    <property type="entry name" value="P2Y PURINOCEPTOR 13"/>
    <property type="match status" value="1"/>
</dbReference>
<dbReference type="SUPFAM" id="SSF81321">
    <property type="entry name" value="Family A G protein-coupled receptor-like"/>
    <property type="match status" value="1"/>
</dbReference>
<dbReference type="Proteomes" id="UP001460270">
    <property type="component" value="Unassembled WGS sequence"/>
</dbReference>
<comment type="caution">
    <text evidence="12">The sequence shown here is derived from an EMBL/GenBank/DDBJ whole genome shotgun (WGS) entry which is preliminary data.</text>
</comment>
<evidence type="ECO:0000256" key="7">
    <source>
        <dbReference type="ARBA" id="ARBA00023170"/>
    </source>
</evidence>
<evidence type="ECO:0000256" key="10">
    <source>
        <dbReference type="SAM" id="Phobius"/>
    </source>
</evidence>
<dbReference type="Pfam" id="PF00001">
    <property type="entry name" value="7tm_1"/>
    <property type="match status" value="1"/>
</dbReference>
<evidence type="ECO:0000256" key="4">
    <source>
        <dbReference type="ARBA" id="ARBA00022989"/>
    </source>
</evidence>
<dbReference type="InterPro" id="IPR000276">
    <property type="entry name" value="GPCR_Rhodpsn"/>
</dbReference>
<feature type="transmembrane region" description="Helical" evidence="10">
    <location>
        <begin position="63"/>
        <end position="81"/>
    </location>
</feature>
<sequence>MDDDIAPGAFLSSTNTSNGSNCYSLGFNPFSAIYLLMFPLALLLNSVAAWVSMHLKSTTTFIVYLKNLIGADLIMTLALPAKAASDLPNASHQIFLLSCRFFSVVFYSAFYTSITFLGLISLDRFTKTVTPHSKFGQNITLSSMISAAVWAQHTDIRRAEAVGLARSRTSPSSDNWNRKLGRKEPLTGGGRLANALGL</sequence>
<evidence type="ECO:0000313" key="13">
    <source>
        <dbReference type="Proteomes" id="UP001460270"/>
    </source>
</evidence>
<proteinExistence type="predicted"/>
<feature type="transmembrane region" description="Helical" evidence="10">
    <location>
        <begin position="101"/>
        <end position="122"/>
    </location>
</feature>
<keyword evidence="7" id="KW-0675">Receptor</keyword>
<keyword evidence="3 10" id="KW-0812">Transmembrane</keyword>
<keyword evidence="5" id="KW-0297">G-protein coupled receptor</keyword>
<dbReference type="GO" id="GO:0005886">
    <property type="term" value="C:plasma membrane"/>
    <property type="evidence" value="ECO:0007669"/>
    <property type="project" value="UniProtKB-SubCell"/>
</dbReference>
<evidence type="ECO:0000256" key="2">
    <source>
        <dbReference type="ARBA" id="ARBA00022475"/>
    </source>
</evidence>
<keyword evidence="13" id="KW-1185">Reference proteome</keyword>
<keyword evidence="6 10" id="KW-0472">Membrane</keyword>
<dbReference type="AlphaFoldDB" id="A0AAW0NWH6"/>
<keyword evidence="2" id="KW-1003">Cell membrane</keyword>
<dbReference type="PROSITE" id="PS50262">
    <property type="entry name" value="G_PROTEIN_RECEP_F1_2"/>
    <property type="match status" value="1"/>
</dbReference>
<gene>
    <name evidence="12" type="ORF">WMY93_017833</name>
</gene>
<evidence type="ECO:0000256" key="8">
    <source>
        <dbReference type="ARBA" id="ARBA00023224"/>
    </source>
</evidence>
<dbReference type="GO" id="GO:0045028">
    <property type="term" value="F:G protein-coupled purinergic nucleotide receptor activity"/>
    <property type="evidence" value="ECO:0007669"/>
    <property type="project" value="TreeGrafter"/>
</dbReference>
<feature type="region of interest" description="Disordered" evidence="9">
    <location>
        <begin position="167"/>
        <end position="188"/>
    </location>
</feature>